<dbReference type="SUPFAM" id="SSF55797">
    <property type="entry name" value="PR-1-like"/>
    <property type="match status" value="1"/>
</dbReference>
<organism evidence="3 4">
    <name type="scientific">Mycena metata</name>
    <dbReference type="NCBI Taxonomy" id="1033252"/>
    <lineage>
        <taxon>Eukaryota</taxon>
        <taxon>Fungi</taxon>
        <taxon>Dikarya</taxon>
        <taxon>Basidiomycota</taxon>
        <taxon>Agaricomycotina</taxon>
        <taxon>Agaricomycetes</taxon>
        <taxon>Agaricomycetidae</taxon>
        <taxon>Agaricales</taxon>
        <taxon>Marasmiineae</taxon>
        <taxon>Mycenaceae</taxon>
        <taxon>Mycena</taxon>
    </lineage>
</organism>
<dbReference type="InterPro" id="IPR014044">
    <property type="entry name" value="CAP_dom"/>
</dbReference>
<feature type="signal peptide" evidence="1">
    <location>
        <begin position="1"/>
        <end position="19"/>
    </location>
</feature>
<gene>
    <name evidence="3" type="ORF">B0H16DRAFT_601569</name>
</gene>
<evidence type="ECO:0000256" key="1">
    <source>
        <dbReference type="SAM" id="SignalP"/>
    </source>
</evidence>
<evidence type="ECO:0000313" key="4">
    <source>
        <dbReference type="Proteomes" id="UP001215598"/>
    </source>
</evidence>
<name>A0AAD7KDH6_9AGAR</name>
<dbReference type="AlphaFoldDB" id="A0AAD7KDH6"/>
<protein>
    <submittedName>
        <fullName evidence="3">CAP domain-containing protein</fullName>
    </submittedName>
</protein>
<dbReference type="EMBL" id="JARKIB010000004">
    <property type="protein sequence ID" value="KAJ7780898.1"/>
    <property type="molecule type" value="Genomic_DNA"/>
</dbReference>
<sequence>MLLPLSLLAFFATLIVALAVEPNARKAHPNVVPRGLVDGLLGDLGLGSQSTIDAYLGAHNSIRAGHGAVDLSWNKTLADAASSWASSCQLKHSDGTLLDSPYGENIVAATGHFPIANAMLQFVSDEADYDPSTPTYNHFTQVVWKDTTQLGCAVSSCSGIFPDSKASYYVCLYDPPGNVIGGLAANVQV</sequence>
<dbReference type="PANTHER" id="PTHR10334">
    <property type="entry name" value="CYSTEINE-RICH SECRETORY PROTEIN-RELATED"/>
    <property type="match status" value="1"/>
</dbReference>
<dbReference type="SMART" id="SM00198">
    <property type="entry name" value="SCP"/>
    <property type="match status" value="1"/>
</dbReference>
<reference evidence="3" key="1">
    <citation type="submission" date="2023-03" db="EMBL/GenBank/DDBJ databases">
        <title>Massive genome expansion in bonnet fungi (Mycena s.s.) driven by repeated elements and novel gene families across ecological guilds.</title>
        <authorList>
            <consortium name="Lawrence Berkeley National Laboratory"/>
            <person name="Harder C.B."/>
            <person name="Miyauchi S."/>
            <person name="Viragh M."/>
            <person name="Kuo A."/>
            <person name="Thoen E."/>
            <person name="Andreopoulos B."/>
            <person name="Lu D."/>
            <person name="Skrede I."/>
            <person name="Drula E."/>
            <person name="Henrissat B."/>
            <person name="Morin E."/>
            <person name="Kohler A."/>
            <person name="Barry K."/>
            <person name="LaButti K."/>
            <person name="Morin E."/>
            <person name="Salamov A."/>
            <person name="Lipzen A."/>
            <person name="Mereny Z."/>
            <person name="Hegedus B."/>
            <person name="Baldrian P."/>
            <person name="Stursova M."/>
            <person name="Weitz H."/>
            <person name="Taylor A."/>
            <person name="Grigoriev I.V."/>
            <person name="Nagy L.G."/>
            <person name="Martin F."/>
            <person name="Kauserud H."/>
        </authorList>
    </citation>
    <scope>NUCLEOTIDE SEQUENCE</scope>
    <source>
        <strain evidence="3">CBHHK182m</strain>
    </source>
</reference>
<keyword evidence="1" id="KW-0732">Signal</keyword>
<accession>A0AAD7KDH6</accession>
<dbReference type="Pfam" id="PF00188">
    <property type="entry name" value="CAP"/>
    <property type="match status" value="1"/>
</dbReference>
<keyword evidence="4" id="KW-1185">Reference proteome</keyword>
<feature type="chain" id="PRO_5042186503" evidence="1">
    <location>
        <begin position="20"/>
        <end position="189"/>
    </location>
</feature>
<dbReference type="InterPro" id="IPR035940">
    <property type="entry name" value="CAP_sf"/>
</dbReference>
<dbReference type="Gene3D" id="3.40.33.10">
    <property type="entry name" value="CAP"/>
    <property type="match status" value="1"/>
</dbReference>
<evidence type="ECO:0000259" key="2">
    <source>
        <dbReference type="SMART" id="SM00198"/>
    </source>
</evidence>
<feature type="domain" description="SCP" evidence="2">
    <location>
        <begin position="50"/>
        <end position="181"/>
    </location>
</feature>
<evidence type="ECO:0000313" key="3">
    <source>
        <dbReference type="EMBL" id="KAJ7780898.1"/>
    </source>
</evidence>
<dbReference type="PRINTS" id="PR00837">
    <property type="entry name" value="V5TPXLIKE"/>
</dbReference>
<dbReference type="Proteomes" id="UP001215598">
    <property type="component" value="Unassembled WGS sequence"/>
</dbReference>
<proteinExistence type="predicted"/>
<comment type="caution">
    <text evidence="3">The sequence shown here is derived from an EMBL/GenBank/DDBJ whole genome shotgun (WGS) entry which is preliminary data.</text>
</comment>
<dbReference type="InterPro" id="IPR001283">
    <property type="entry name" value="CRISP-related"/>
</dbReference>